<dbReference type="EMBL" id="BTGU01000282">
    <property type="protein sequence ID" value="GMN66045.1"/>
    <property type="molecule type" value="Genomic_DNA"/>
</dbReference>
<evidence type="ECO:0000259" key="3">
    <source>
        <dbReference type="PROSITE" id="PS50158"/>
    </source>
</evidence>
<gene>
    <name evidence="4" type="ORF">TIFTF001_035112</name>
</gene>
<keyword evidence="1" id="KW-0479">Metal-binding</keyword>
<keyword evidence="1" id="KW-0862">Zinc</keyword>
<evidence type="ECO:0000313" key="4">
    <source>
        <dbReference type="EMBL" id="GMN66045.1"/>
    </source>
</evidence>
<feature type="compositionally biased region" description="Low complexity" evidence="2">
    <location>
        <begin position="88"/>
        <end position="113"/>
    </location>
</feature>
<comment type="caution">
    <text evidence="4">The sequence shown here is derived from an EMBL/GenBank/DDBJ whole genome shotgun (WGS) entry which is preliminary data.</text>
</comment>
<dbReference type="Gene3D" id="4.10.60.10">
    <property type="entry name" value="Zinc finger, CCHC-type"/>
    <property type="match status" value="1"/>
</dbReference>
<dbReference type="GO" id="GO:0003676">
    <property type="term" value="F:nucleic acid binding"/>
    <property type="evidence" value="ECO:0007669"/>
    <property type="project" value="InterPro"/>
</dbReference>
<keyword evidence="1" id="KW-0863">Zinc-finger</keyword>
<keyword evidence="5" id="KW-1185">Reference proteome</keyword>
<dbReference type="PROSITE" id="PS50158">
    <property type="entry name" value="ZF_CCHC"/>
    <property type="match status" value="1"/>
</dbReference>
<dbReference type="InterPro" id="IPR036875">
    <property type="entry name" value="Znf_CCHC_sf"/>
</dbReference>
<evidence type="ECO:0000256" key="2">
    <source>
        <dbReference type="SAM" id="MobiDB-lite"/>
    </source>
</evidence>
<feature type="compositionally biased region" description="Basic and acidic residues" evidence="2">
    <location>
        <begin position="78"/>
        <end position="87"/>
    </location>
</feature>
<dbReference type="SUPFAM" id="SSF57756">
    <property type="entry name" value="Retrovirus zinc finger-like domains"/>
    <property type="match status" value="1"/>
</dbReference>
<reference evidence="4" key="1">
    <citation type="submission" date="2023-07" db="EMBL/GenBank/DDBJ databases">
        <title>draft genome sequence of fig (Ficus carica).</title>
        <authorList>
            <person name="Takahashi T."/>
            <person name="Nishimura K."/>
        </authorList>
    </citation>
    <scope>NUCLEOTIDE SEQUENCE</scope>
</reference>
<sequence length="182" mass="20847">MSVTKAVRKYNQLARLCPHLVPTEDERVRRILDMFCPEIAVVIDSGEKPPTTVAKCVEKTLRAEYRLAQAKQERAKFFEDKKKEKSQSKQNQGNQLNSQGNRSNLNGNHSNQNHNKRKGNFNENKNQKNHPQKKNNTVYPTCTKCGKKHLSECKFGSNTCYLCGKQGHYAKNCYTNKQNQTG</sequence>
<dbReference type="GO" id="GO:0008270">
    <property type="term" value="F:zinc ion binding"/>
    <property type="evidence" value="ECO:0007669"/>
    <property type="project" value="UniProtKB-KW"/>
</dbReference>
<evidence type="ECO:0000313" key="5">
    <source>
        <dbReference type="Proteomes" id="UP001187192"/>
    </source>
</evidence>
<accession>A0AA88E1Q0</accession>
<dbReference type="AlphaFoldDB" id="A0AA88E1Q0"/>
<feature type="domain" description="CCHC-type" evidence="3">
    <location>
        <begin position="160"/>
        <end position="173"/>
    </location>
</feature>
<dbReference type="PANTHER" id="PTHR34482">
    <property type="entry name" value="DNA DAMAGE-INDUCIBLE PROTEIN 1-LIKE"/>
    <property type="match status" value="1"/>
</dbReference>
<proteinExistence type="predicted"/>
<dbReference type="InterPro" id="IPR001878">
    <property type="entry name" value="Znf_CCHC"/>
</dbReference>
<feature type="region of interest" description="Disordered" evidence="2">
    <location>
        <begin position="78"/>
        <end position="139"/>
    </location>
</feature>
<dbReference type="Proteomes" id="UP001187192">
    <property type="component" value="Unassembled WGS sequence"/>
</dbReference>
<organism evidence="4 5">
    <name type="scientific">Ficus carica</name>
    <name type="common">Common fig</name>
    <dbReference type="NCBI Taxonomy" id="3494"/>
    <lineage>
        <taxon>Eukaryota</taxon>
        <taxon>Viridiplantae</taxon>
        <taxon>Streptophyta</taxon>
        <taxon>Embryophyta</taxon>
        <taxon>Tracheophyta</taxon>
        <taxon>Spermatophyta</taxon>
        <taxon>Magnoliopsida</taxon>
        <taxon>eudicotyledons</taxon>
        <taxon>Gunneridae</taxon>
        <taxon>Pentapetalae</taxon>
        <taxon>rosids</taxon>
        <taxon>fabids</taxon>
        <taxon>Rosales</taxon>
        <taxon>Moraceae</taxon>
        <taxon>Ficeae</taxon>
        <taxon>Ficus</taxon>
    </lineage>
</organism>
<dbReference type="PANTHER" id="PTHR34482:SF36">
    <property type="entry name" value="RETROTRANSPOSON GAG DOMAIN-CONTAINING PROTEIN"/>
    <property type="match status" value="1"/>
</dbReference>
<protein>
    <recommendedName>
        <fullName evidence="3">CCHC-type domain-containing protein</fullName>
    </recommendedName>
</protein>
<evidence type="ECO:0000256" key="1">
    <source>
        <dbReference type="PROSITE-ProRule" id="PRU00047"/>
    </source>
</evidence>
<dbReference type="SMART" id="SM00343">
    <property type="entry name" value="ZnF_C2HC"/>
    <property type="match status" value="1"/>
</dbReference>
<name>A0AA88E1Q0_FICCA</name>